<dbReference type="EMBL" id="JANBPG010000450">
    <property type="protein sequence ID" value="KAJ1896409.1"/>
    <property type="molecule type" value="Genomic_DNA"/>
</dbReference>
<sequence>MDESGQLLPGPLGEKRCRHGQGQSQPCQSASVRRYLGSLLTTVSIGVVTIWAIFSFWPLLTGKFNRSNGSGEYSQSSVSISPEQQNAHVLPTALTKGEKVLVELFVMSRCPDAVKVEDVFSQVIPAVYPIIDVQLNFIAALDPNATYGAQCKHGDEECLGNIEELCALHHRPDLMSFWRFLMCMNSRFEGIGKDSDLALKCASSAGLDTAAFLACTVQSEGRALFKQSVENSLFARVNTSATVYINGKLRCVEDNGWRDCQGGHRPGDFIRDICAAYKNSGPRPSICGQYPPTTRARLFM</sequence>
<dbReference type="Proteomes" id="UP001150581">
    <property type="component" value="Unassembled WGS sequence"/>
</dbReference>
<name>A0ACC1INB1_9FUNG</name>
<organism evidence="1 2">
    <name type="scientific">Kickxella alabastrina</name>
    <dbReference type="NCBI Taxonomy" id="61397"/>
    <lineage>
        <taxon>Eukaryota</taxon>
        <taxon>Fungi</taxon>
        <taxon>Fungi incertae sedis</taxon>
        <taxon>Zoopagomycota</taxon>
        <taxon>Kickxellomycotina</taxon>
        <taxon>Kickxellomycetes</taxon>
        <taxon>Kickxellales</taxon>
        <taxon>Kickxellaceae</taxon>
        <taxon>Kickxella</taxon>
    </lineage>
</organism>
<protein>
    <submittedName>
        <fullName evidence="1">Uncharacterized protein</fullName>
    </submittedName>
</protein>
<comment type="caution">
    <text evidence="1">The sequence shown here is derived from an EMBL/GenBank/DDBJ whole genome shotgun (WGS) entry which is preliminary data.</text>
</comment>
<evidence type="ECO:0000313" key="2">
    <source>
        <dbReference type="Proteomes" id="UP001150581"/>
    </source>
</evidence>
<gene>
    <name evidence="1" type="ORF">LPJ66_004010</name>
</gene>
<accession>A0ACC1INB1</accession>
<reference evidence="1" key="1">
    <citation type="submission" date="2022-07" db="EMBL/GenBank/DDBJ databases">
        <title>Phylogenomic reconstructions and comparative analyses of Kickxellomycotina fungi.</title>
        <authorList>
            <person name="Reynolds N.K."/>
            <person name="Stajich J.E."/>
            <person name="Barry K."/>
            <person name="Grigoriev I.V."/>
            <person name="Crous P."/>
            <person name="Smith M.E."/>
        </authorList>
    </citation>
    <scope>NUCLEOTIDE SEQUENCE</scope>
    <source>
        <strain evidence="1">Benny 63K</strain>
    </source>
</reference>
<evidence type="ECO:0000313" key="1">
    <source>
        <dbReference type="EMBL" id="KAJ1896409.1"/>
    </source>
</evidence>
<proteinExistence type="predicted"/>
<keyword evidence="2" id="KW-1185">Reference proteome</keyword>